<sequence length="643" mass="70620">MKGLMKKAGKYGRISSAPSKTVLRLLNLTVLSLEIIMMIVMTTRATTAGKIIRPESNFQKRTLDLRRAPGQVPVIDGVIGGVPVGEKDLADDGTDLLDHPRLYKNLLINNNNTAPTQNNGSVRIAATPSVCSNNPGQPASITGYISPEPSRSIFFWYLEARRNPDQAPLILWLNGGPGSSSMIGLFQENGPCRIKLDSSGFDVNPESWNENANMIYIDQPVGTGYSFGNRTAKTTSDAMIDLYEAIQLLLAHPQFSKFVGRPFGVWTESYGGHYAPVLVDHILEMNSQLAGSNQPGRVQIPINSLGIGNGLTNPLVQYLSYITYARSNPYNQSMVTKDTIDTANTDYNTPTTGCHDLIKTCQSSLKASDCRQAQSFCNRKILSPLAGDRDVYDVRQAGTNPYPPDLAPILNDVKFKSMIGVSPTLNWTESNEDVYTDFYSRLASCSHIFLISLPRFKRKMRLTFLLCLSCVELHTLNDKSGDWMLDSSKQLERVIESGVRTVLYVGDADYIVNYQGVESLVTSLNTTASKSFAGQNFTNWLIDDEVAGVYKTTGSLSYLRIFEAGHEVPAYGKGKLRIGRAAKVFFDQTISGHPVSAPSVEREINPRQNNSNIPSGAASPTFALPSLCSYLILPLLAFLDYAL</sequence>
<reference evidence="1 2" key="3">
    <citation type="journal article" date="2022" name="Microbiol. Spectr.">
        <title>Folding features and dynamics of 3D genome architecture in plant fungal pathogens.</title>
        <authorList>
            <person name="Xia C."/>
        </authorList>
    </citation>
    <scope>NUCLEOTIDE SEQUENCE [LARGE SCALE GENOMIC DNA]</scope>
    <source>
        <strain evidence="1 2">93-210</strain>
    </source>
</reference>
<keyword evidence="2" id="KW-1185">Reference proteome</keyword>
<reference evidence="2" key="2">
    <citation type="journal article" date="2018" name="Mol. Plant Microbe Interact.">
        <title>Genome sequence resources for the wheat stripe rust pathogen (Puccinia striiformis f. sp. tritici) and the barley stripe rust pathogen (Puccinia striiformis f. sp. hordei).</title>
        <authorList>
            <person name="Xia C."/>
            <person name="Wang M."/>
            <person name="Yin C."/>
            <person name="Cornejo O.E."/>
            <person name="Hulbert S.H."/>
            <person name="Chen X."/>
        </authorList>
    </citation>
    <scope>NUCLEOTIDE SEQUENCE [LARGE SCALE GENOMIC DNA]</scope>
    <source>
        <strain evidence="2">93-210</strain>
    </source>
</reference>
<evidence type="ECO:0000313" key="2">
    <source>
        <dbReference type="Proteomes" id="UP001060170"/>
    </source>
</evidence>
<dbReference type="Proteomes" id="UP001060170">
    <property type="component" value="Chromosome 15"/>
</dbReference>
<gene>
    <name evidence="1" type="ORF">MJO28_014217</name>
</gene>
<proteinExistence type="predicted"/>
<name>A0ACC0DVU5_9BASI</name>
<protein>
    <submittedName>
        <fullName evidence="1">Uncharacterized protein</fullName>
    </submittedName>
</protein>
<evidence type="ECO:0000313" key="1">
    <source>
        <dbReference type="EMBL" id="KAI7938638.1"/>
    </source>
</evidence>
<reference evidence="2" key="1">
    <citation type="journal article" date="2018" name="BMC Genomics">
        <title>Genomic insights into host adaptation between the wheat stripe rust pathogen (Puccinia striiformis f. sp. tritici) and the barley stripe rust pathogen (Puccinia striiformis f. sp. hordei).</title>
        <authorList>
            <person name="Xia C."/>
            <person name="Wang M."/>
            <person name="Yin C."/>
            <person name="Cornejo O.E."/>
            <person name="Hulbert S.H."/>
            <person name="Chen X."/>
        </authorList>
    </citation>
    <scope>NUCLEOTIDE SEQUENCE [LARGE SCALE GENOMIC DNA]</scope>
    <source>
        <strain evidence="2">93-210</strain>
    </source>
</reference>
<dbReference type="EMBL" id="CM045879">
    <property type="protein sequence ID" value="KAI7938638.1"/>
    <property type="molecule type" value="Genomic_DNA"/>
</dbReference>
<accession>A0ACC0DVU5</accession>
<organism evidence="1 2">
    <name type="scientific">Puccinia striiformis f. sp. tritici</name>
    <dbReference type="NCBI Taxonomy" id="168172"/>
    <lineage>
        <taxon>Eukaryota</taxon>
        <taxon>Fungi</taxon>
        <taxon>Dikarya</taxon>
        <taxon>Basidiomycota</taxon>
        <taxon>Pucciniomycotina</taxon>
        <taxon>Pucciniomycetes</taxon>
        <taxon>Pucciniales</taxon>
        <taxon>Pucciniaceae</taxon>
        <taxon>Puccinia</taxon>
    </lineage>
</organism>
<comment type="caution">
    <text evidence="1">The sequence shown here is derived from an EMBL/GenBank/DDBJ whole genome shotgun (WGS) entry which is preliminary data.</text>
</comment>